<sequence length="310" mass="34967">MDDDKKRKLESEMISDSSSWVDSSYFFENEERQRSILNEFGWNLPQQQQQTETNQETTSFMEFDDNQIELEQQQQQRSDLAGSFLLPTENHSTSSTTPTVIATTTTVEKSGDASTSNPSVSSSSSDELPEKSTGSDGKPPEKPSKGRKKGQKRIRQQRFAFMTKSDVDHLEDGYRWRKYGQKAVKNSPYPRSYYRCTNSKCTVKKRVERSCEDPTIVITTYEGQHCHHTVSFPRGSVFSHEGSFGGGLNTTSQIYAPAMQYTVSGPLSVTQSHQPQLEVRPAQMQPQQTLQNPSDEGLLGDIVPPGMRNR</sequence>
<keyword evidence="4" id="KW-0804">Transcription</keyword>
<dbReference type="FunCoup" id="A0A2G5F543">
    <property type="interactions" value="80"/>
</dbReference>
<name>A0A2G5F543_AQUCA</name>
<dbReference type="FunFam" id="2.20.25.80:FF:000003">
    <property type="entry name" value="WRKY transcription factor 57"/>
    <property type="match status" value="1"/>
</dbReference>
<feature type="compositionally biased region" description="Low complexity" evidence="6">
    <location>
        <begin position="46"/>
        <end position="58"/>
    </location>
</feature>
<dbReference type="Proteomes" id="UP000230069">
    <property type="component" value="Unassembled WGS sequence"/>
</dbReference>
<feature type="region of interest" description="Disordered" evidence="6">
    <location>
        <begin position="106"/>
        <end position="162"/>
    </location>
</feature>
<protein>
    <recommendedName>
        <fullName evidence="7">WRKY domain-containing protein</fullName>
    </recommendedName>
</protein>
<gene>
    <name evidence="8" type="ORF">AQUCO_00200789v1</name>
</gene>
<dbReference type="Gene3D" id="2.20.25.80">
    <property type="entry name" value="WRKY domain"/>
    <property type="match status" value="1"/>
</dbReference>
<dbReference type="InParanoid" id="A0A2G5F543"/>
<evidence type="ECO:0000256" key="5">
    <source>
        <dbReference type="ARBA" id="ARBA00023242"/>
    </source>
</evidence>
<feature type="region of interest" description="Disordered" evidence="6">
    <location>
        <begin position="282"/>
        <end position="310"/>
    </location>
</feature>
<accession>A0A2G5F543</accession>
<dbReference type="InterPro" id="IPR044810">
    <property type="entry name" value="WRKY_plant"/>
</dbReference>
<evidence type="ECO:0000256" key="4">
    <source>
        <dbReference type="ARBA" id="ARBA00023163"/>
    </source>
</evidence>
<feature type="domain" description="WRKY" evidence="7">
    <location>
        <begin position="165"/>
        <end position="230"/>
    </location>
</feature>
<evidence type="ECO:0000313" key="8">
    <source>
        <dbReference type="EMBL" id="PIA63007.1"/>
    </source>
</evidence>
<feature type="compositionally biased region" description="Polar residues" evidence="6">
    <location>
        <begin position="284"/>
        <end position="294"/>
    </location>
</feature>
<keyword evidence="5" id="KW-0539">Nucleus</keyword>
<evidence type="ECO:0000256" key="2">
    <source>
        <dbReference type="ARBA" id="ARBA00023015"/>
    </source>
</evidence>
<evidence type="ECO:0000256" key="1">
    <source>
        <dbReference type="ARBA" id="ARBA00004123"/>
    </source>
</evidence>
<evidence type="ECO:0000256" key="3">
    <source>
        <dbReference type="ARBA" id="ARBA00023125"/>
    </source>
</evidence>
<evidence type="ECO:0000313" key="9">
    <source>
        <dbReference type="Proteomes" id="UP000230069"/>
    </source>
</evidence>
<dbReference type="STRING" id="218851.A0A2G5F543"/>
<dbReference type="GO" id="GO:0003700">
    <property type="term" value="F:DNA-binding transcription factor activity"/>
    <property type="evidence" value="ECO:0007669"/>
    <property type="project" value="InterPro"/>
</dbReference>
<dbReference type="SMR" id="A0A2G5F543"/>
<dbReference type="SMART" id="SM00774">
    <property type="entry name" value="WRKY"/>
    <property type="match status" value="1"/>
</dbReference>
<keyword evidence="3" id="KW-0238">DNA-binding</keyword>
<feature type="compositionally biased region" description="Low complexity" evidence="6">
    <location>
        <begin position="114"/>
        <end position="125"/>
    </location>
</feature>
<dbReference type="EMBL" id="KZ305019">
    <property type="protein sequence ID" value="PIA63007.1"/>
    <property type="molecule type" value="Genomic_DNA"/>
</dbReference>
<dbReference type="PROSITE" id="PS50811">
    <property type="entry name" value="WRKY"/>
    <property type="match status" value="1"/>
</dbReference>
<dbReference type="Pfam" id="PF03106">
    <property type="entry name" value="WRKY"/>
    <property type="match status" value="1"/>
</dbReference>
<dbReference type="GO" id="GO:0043565">
    <property type="term" value="F:sequence-specific DNA binding"/>
    <property type="evidence" value="ECO:0007669"/>
    <property type="project" value="InterPro"/>
</dbReference>
<dbReference type="PANTHER" id="PTHR31221:SF334">
    <property type="entry name" value="WRKY TRANSCRIPTION FACTOR 57-RELATED"/>
    <property type="match status" value="1"/>
</dbReference>
<keyword evidence="9" id="KW-1185">Reference proteome</keyword>
<dbReference type="GO" id="GO:0005634">
    <property type="term" value="C:nucleus"/>
    <property type="evidence" value="ECO:0007669"/>
    <property type="project" value="UniProtKB-SubCell"/>
</dbReference>
<reference evidence="8 9" key="1">
    <citation type="submission" date="2017-09" db="EMBL/GenBank/DDBJ databases">
        <title>WGS assembly of Aquilegia coerulea Goldsmith.</title>
        <authorList>
            <person name="Hodges S."/>
            <person name="Kramer E."/>
            <person name="Nordborg M."/>
            <person name="Tomkins J."/>
            <person name="Borevitz J."/>
            <person name="Derieg N."/>
            <person name="Yan J."/>
            <person name="Mihaltcheva S."/>
            <person name="Hayes R.D."/>
            <person name="Rokhsar D."/>
        </authorList>
    </citation>
    <scope>NUCLEOTIDE SEQUENCE [LARGE SCALE GENOMIC DNA]</scope>
    <source>
        <strain evidence="9">cv. Goldsmith</strain>
    </source>
</reference>
<dbReference type="InterPro" id="IPR036576">
    <property type="entry name" value="WRKY_dom_sf"/>
</dbReference>
<dbReference type="AlphaFoldDB" id="A0A2G5F543"/>
<organism evidence="8 9">
    <name type="scientific">Aquilegia coerulea</name>
    <name type="common">Rocky mountain columbine</name>
    <dbReference type="NCBI Taxonomy" id="218851"/>
    <lineage>
        <taxon>Eukaryota</taxon>
        <taxon>Viridiplantae</taxon>
        <taxon>Streptophyta</taxon>
        <taxon>Embryophyta</taxon>
        <taxon>Tracheophyta</taxon>
        <taxon>Spermatophyta</taxon>
        <taxon>Magnoliopsida</taxon>
        <taxon>Ranunculales</taxon>
        <taxon>Ranunculaceae</taxon>
        <taxon>Thalictroideae</taxon>
        <taxon>Aquilegia</taxon>
    </lineage>
</organism>
<feature type="compositionally biased region" description="Basic residues" evidence="6">
    <location>
        <begin position="145"/>
        <end position="156"/>
    </location>
</feature>
<dbReference type="PANTHER" id="PTHR31221">
    <property type="entry name" value="WRKY TRANSCRIPTION FACTOR PROTEIN 1-RELATED"/>
    <property type="match status" value="1"/>
</dbReference>
<proteinExistence type="predicted"/>
<evidence type="ECO:0000256" key="6">
    <source>
        <dbReference type="SAM" id="MobiDB-lite"/>
    </source>
</evidence>
<dbReference type="InterPro" id="IPR003657">
    <property type="entry name" value="WRKY_dom"/>
</dbReference>
<dbReference type="OrthoDB" id="771376at2759"/>
<dbReference type="SUPFAM" id="SSF118290">
    <property type="entry name" value="WRKY DNA-binding domain"/>
    <property type="match status" value="1"/>
</dbReference>
<keyword evidence="2" id="KW-0805">Transcription regulation</keyword>
<feature type="region of interest" description="Disordered" evidence="6">
    <location>
        <begin position="43"/>
        <end position="77"/>
    </location>
</feature>
<evidence type="ECO:0000259" key="7">
    <source>
        <dbReference type="PROSITE" id="PS50811"/>
    </source>
</evidence>
<comment type="subcellular location">
    <subcellularLocation>
        <location evidence="1">Nucleus</location>
    </subcellularLocation>
</comment>